<accession>A0A382TC93</accession>
<dbReference type="Pfam" id="PF16867">
    <property type="entry name" value="DMSP_lyase"/>
    <property type="match status" value="1"/>
</dbReference>
<dbReference type="InterPro" id="IPR014710">
    <property type="entry name" value="RmlC-like_jellyroll"/>
</dbReference>
<feature type="non-terminal residue" evidence="1">
    <location>
        <position position="127"/>
    </location>
</feature>
<sequence>MEPDNINGAEMRLVNAVKNIFETEIDKNTPGASQLRRVLDLMVALEPDPDKPHPETVPGCRHLSRVLDMAETGPAAAVAAAIRELEPTLVWTQNPRYNSDNKGADFMDNYGWSALGLTGSSKMAFGV</sequence>
<dbReference type="InterPro" id="IPR031723">
    <property type="entry name" value="DMSP_lyase"/>
</dbReference>
<proteinExistence type="predicted"/>
<dbReference type="AlphaFoldDB" id="A0A382TC93"/>
<reference evidence="1" key="1">
    <citation type="submission" date="2018-05" db="EMBL/GenBank/DDBJ databases">
        <authorList>
            <person name="Lanie J.A."/>
            <person name="Ng W.-L."/>
            <person name="Kazmierczak K.M."/>
            <person name="Andrzejewski T.M."/>
            <person name="Davidsen T.M."/>
            <person name="Wayne K.J."/>
            <person name="Tettelin H."/>
            <person name="Glass J.I."/>
            <person name="Rusch D."/>
            <person name="Podicherti R."/>
            <person name="Tsui H.-C.T."/>
            <person name="Winkler M.E."/>
        </authorList>
    </citation>
    <scope>NUCLEOTIDE SEQUENCE</scope>
</reference>
<dbReference type="Gene3D" id="2.60.120.10">
    <property type="entry name" value="Jelly Rolls"/>
    <property type="match status" value="1"/>
</dbReference>
<organism evidence="1">
    <name type="scientific">marine metagenome</name>
    <dbReference type="NCBI Taxonomy" id="408172"/>
    <lineage>
        <taxon>unclassified sequences</taxon>
        <taxon>metagenomes</taxon>
        <taxon>ecological metagenomes</taxon>
    </lineage>
</organism>
<dbReference type="EMBL" id="UINC01135071">
    <property type="protein sequence ID" value="SVD19001.1"/>
    <property type="molecule type" value="Genomic_DNA"/>
</dbReference>
<gene>
    <name evidence="1" type="ORF">METZ01_LOCUS371855</name>
</gene>
<evidence type="ECO:0000313" key="1">
    <source>
        <dbReference type="EMBL" id="SVD19001.1"/>
    </source>
</evidence>
<dbReference type="GO" id="GO:0047869">
    <property type="term" value="F:dimethylpropiothetin dethiomethylase activity"/>
    <property type="evidence" value="ECO:0007669"/>
    <property type="project" value="InterPro"/>
</dbReference>
<name>A0A382TC93_9ZZZZ</name>
<protein>
    <submittedName>
        <fullName evidence="1">Uncharacterized protein</fullName>
    </submittedName>
</protein>